<dbReference type="AlphaFoldDB" id="A0A7W4VP01"/>
<protein>
    <submittedName>
        <fullName evidence="1">Uncharacterized protein</fullName>
    </submittedName>
</protein>
<dbReference type="RefSeq" id="WP_183452948.1">
    <property type="nucleotide sequence ID" value="NZ_JACHWB010000005.1"/>
</dbReference>
<sequence length="124" mass="14219">MELEKIKEAIASVTRDEELASSTCYEVEAYARIWPFVFLVNDWDIWNGSRRALNLQVVRWLEDSGAPYDFFQIRTGFGLMGFKDQAAARSFELRWSAFSRTAPASNGDWNPHPIRSTFEPVHAG</sequence>
<name>A0A7W4VP01_9HYPH</name>
<evidence type="ECO:0000313" key="2">
    <source>
        <dbReference type="Proteomes" id="UP000532010"/>
    </source>
</evidence>
<comment type="caution">
    <text evidence="1">The sequence shown here is derived from an EMBL/GenBank/DDBJ whole genome shotgun (WGS) entry which is preliminary data.</text>
</comment>
<proteinExistence type="predicted"/>
<evidence type="ECO:0000313" key="1">
    <source>
        <dbReference type="EMBL" id="MBB3020710.1"/>
    </source>
</evidence>
<reference evidence="1 2" key="1">
    <citation type="submission" date="2020-08" db="EMBL/GenBank/DDBJ databases">
        <title>The Agave Microbiome: Exploring the role of microbial communities in plant adaptations to desert environments.</title>
        <authorList>
            <person name="Partida-Martinez L.P."/>
        </authorList>
    </citation>
    <scope>NUCLEOTIDE SEQUENCE [LARGE SCALE GENOMIC DNA]</scope>
    <source>
        <strain evidence="1 2">AT3.9</strain>
    </source>
</reference>
<dbReference type="EMBL" id="JACHWB010000005">
    <property type="protein sequence ID" value="MBB3020710.1"/>
    <property type="molecule type" value="Genomic_DNA"/>
</dbReference>
<keyword evidence="2" id="KW-1185">Reference proteome</keyword>
<accession>A0A7W4VP01</accession>
<dbReference type="Proteomes" id="UP000532010">
    <property type="component" value="Unassembled WGS sequence"/>
</dbReference>
<organism evidence="1 2">
    <name type="scientific">Microvirga lupini</name>
    <dbReference type="NCBI Taxonomy" id="420324"/>
    <lineage>
        <taxon>Bacteria</taxon>
        <taxon>Pseudomonadati</taxon>
        <taxon>Pseudomonadota</taxon>
        <taxon>Alphaproteobacteria</taxon>
        <taxon>Hyphomicrobiales</taxon>
        <taxon>Methylobacteriaceae</taxon>
        <taxon>Microvirga</taxon>
    </lineage>
</organism>
<gene>
    <name evidence="1" type="ORF">FHR70_003796</name>
</gene>